<dbReference type="Gene3D" id="3.80.10.10">
    <property type="entry name" value="Ribonuclease Inhibitor"/>
    <property type="match status" value="1"/>
</dbReference>
<dbReference type="SUPFAM" id="SSF81383">
    <property type="entry name" value="F-box domain"/>
    <property type="match status" value="1"/>
</dbReference>
<dbReference type="InterPro" id="IPR032675">
    <property type="entry name" value="LRR_dom_sf"/>
</dbReference>
<feature type="domain" description="F-box" evidence="1">
    <location>
        <begin position="8"/>
        <end position="54"/>
    </location>
</feature>
<reference evidence="2" key="2">
    <citation type="submission" date="2025-05" db="UniProtKB">
        <authorList>
            <consortium name="EnsemblMetazoa"/>
        </authorList>
    </citation>
    <scope>IDENTIFICATION</scope>
    <source>
        <strain evidence="2">Foshan</strain>
    </source>
</reference>
<dbReference type="PROSITE" id="PS50181">
    <property type="entry name" value="FBOX"/>
    <property type="match status" value="1"/>
</dbReference>
<proteinExistence type="predicted"/>
<dbReference type="Gene3D" id="1.20.1280.50">
    <property type="match status" value="1"/>
</dbReference>
<evidence type="ECO:0000313" key="2">
    <source>
        <dbReference type="EnsemblMetazoa" id="AALFPA23_021529.P31844"/>
    </source>
</evidence>
<dbReference type="InterPro" id="IPR001810">
    <property type="entry name" value="F-box_dom"/>
</dbReference>
<dbReference type="GeneID" id="109429013"/>
<reference evidence="3" key="1">
    <citation type="journal article" date="2015" name="Proc. Natl. Acad. Sci. U.S.A.">
        <title>Genome sequence of the Asian Tiger mosquito, Aedes albopictus, reveals insights into its biology, genetics, and evolution.</title>
        <authorList>
            <person name="Chen X.G."/>
            <person name="Jiang X."/>
            <person name="Gu J."/>
            <person name="Xu M."/>
            <person name="Wu Y."/>
            <person name="Deng Y."/>
            <person name="Zhang C."/>
            <person name="Bonizzoni M."/>
            <person name="Dermauw W."/>
            <person name="Vontas J."/>
            <person name="Armbruster P."/>
            <person name="Huang X."/>
            <person name="Yang Y."/>
            <person name="Zhang H."/>
            <person name="He W."/>
            <person name="Peng H."/>
            <person name="Liu Y."/>
            <person name="Wu K."/>
            <person name="Chen J."/>
            <person name="Lirakis M."/>
            <person name="Topalis P."/>
            <person name="Van Leeuwen T."/>
            <person name="Hall A.B."/>
            <person name="Jiang X."/>
            <person name="Thorpe C."/>
            <person name="Mueller R.L."/>
            <person name="Sun C."/>
            <person name="Waterhouse R.M."/>
            <person name="Yan G."/>
            <person name="Tu Z.J."/>
            <person name="Fang X."/>
            <person name="James A.A."/>
        </authorList>
    </citation>
    <scope>NUCLEOTIDE SEQUENCE [LARGE SCALE GENOMIC DNA]</scope>
    <source>
        <strain evidence="3">Foshan</strain>
    </source>
</reference>
<sequence>MASFDWDLTFLNNLPNAVLREIFRYLPVEDRKTASLICRHWEQEAFSVELLADVRLCLSHHTLNNSAKTLFVLCNSWRKYRNVVFRLAPFGMCSYFQYTFIVQLLDMFGQIEEFTLRKDCSAELLKEFLNRMPRLKRLTVCLKAPQECSIERLEFPVMHKLREMDISIREDTTLKNQQFDMLRVAPNVQRLRLYFSDPIEHVRAMEMLKAYANQLKMLDLSVLYAWLPIDELQLEKLEILKLQEGSRELEVHRLHRLLERLRELKAVHLGFKISQSTLEVISSSCPKLNTLDIRSDYLEVGALKHLNNMPNLQIFMVNRLHETFLEVSEPVIVGIKELRLLVGSTALSHHAYAYKLVKVFPHVSGIWLSKLRFRIVSANSNRK</sequence>
<evidence type="ECO:0000259" key="1">
    <source>
        <dbReference type="PROSITE" id="PS50181"/>
    </source>
</evidence>
<keyword evidence="3" id="KW-1185">Reference proteome</keyword>
<evidence type="ECO:0000313" key="3">
    <source>
        <dbReference type="Proteomes" id="UP000069940"/>
    </source>
</evidence>
<dbReference type="Proteomes" id="UP000069940">
    <property type="component" value="Unassembled WGS sequence"/>
</dbReference>
<dbReference type="InterPro" id="IPR036047">
    <property type="entry name" value="F-box-like_dom_sf"/>
</dbReference>
<dbReference type="SUPFAM" id="SSF52047">
    <property type="entry name" value="RNI-like"/>
    <property type="match status" value="1"/>
</dbReference>
<dbReference type="EnsemblMetazoa" id="AALFPA23_021529.R31844">
    <property type="protein sequence ID" value="AALFPA23_021529.P31844"/>
    <property type="gene ID" value="AALFPA23_021529"/>
</dbReference>
<dbReference type="RefSeq" id="XP_019560394.2">
    <property type="nucleotide sequence ID" value="XM_019704849.3"/>
</dbReference>
<name>A0ABM1ZTJ5_AEDAL</name>
<organism evidence="2 3">
    <name type="scientific">Aedes albopictus</name>
    <name type="common">Asian tiger mosquito</name>
    <name type="synonym">Stegomyia albopicta</name>
    <dbReference type="NCBI Taxonomy" id="7160"/>
    <lineage>
        <taxon>Eukaryota</taxon>
        <taxon>Metazoa</taxon>
        <taxon>Ecdysozoa</taxon>
        <taxon>Arthropoda</taxon>
        <taxon>Hexapoda</taxon>
        <taxon>Insecta</taxon>
        <taxon>Pterygota</taxon>
        <taxon>Neoptera</taxon>
        <taxon>Endopterygota</taxon>
        <taxon>Diptera</taxon>
        <taxon>Nematocera</taxon>
        <taxon>Culicoidea</taxon>
        <taxon>Culicidae</taxon>
        <taxon>Culicinae</taxon>
        <taxon>Aedini</taxon>
        <taxon>Aedes</taxon>
        <taxon>Stegomyia</taxon>
    </lineage>
</organism>
<accession>A0ABM1ZTJ5</accession>
<dbReference type="Pfam" id="PF12937">
    <property type="entry name" value="F-box-like"/>
    <property type="match status" value="1"/>
</dbReference>
<protein>
    <recommendedName>
        <fullName evidence="1">F-box domain-containing protein</fullName>
    </recommendedName>
</protein>